<dbReference type="GO" id="GO:0016651">
    <property type="term" value="F:oxidoreductase activity, acting on NAD(P)H"/>
    <property type="evidence" value="ECO:0007669"/>
    <property type="project" value="TreeGrafter"/>
</dbReference>
<protein>
    <submittedName>
        <fullName evidence="7">3-phenylpropionate/trans-cinnamate dioxygenase ferredoxin reductase subunit</fullName>
        <ecNumber evidence="7">1.18.1.3</ecNumber>
    </submittedName>
</protein>
<accession>A0A840ET51</accession>
<comment type="cofactor">
    <cofactor evidence="1">
        <name>FAD</name>
        <dbReference type="ChEBI" id="CHEBI:57692"/>
    </cofactor>
</comment>
<dbReference type="SUPFAM" id="SSF51905">
    <property type="entry name" value="FAD/NAD(P)-binding domain"/>
    <property type="match status" value="2"/>
</dbReference>
<keyword evidence="8" id="KW-1185">Reference proteome</keyword>
<dbReference type="PANTHER" id="PTHR43557">
    <property type="entry name" value="APOPTOSIS-INDUCING FACTOR 1"/>
    <property type="match status" value="1"/>
</dbReference>
<evidence type="ECO:0000259" key="5">
    <source>
        <dbReference type="Pfam" id="PF07992"/>
    </source>
</evidence>
<evidence type="ECO:0000256" key="4">
    <source>
        <dbReference type="ARBA" id="ARBA00023002"/>
    </source>
</evidence>
<dbReference type="GO" id="GO:0008860">
    <property type="term" value="F:ferredoxin-NAD+ reductase activity"/>
    <property type="evidence" value="ECO:0007669"/>
    <property type="project" value="UniProtKB-EC"/>
</dbReference>
<dbReference type="PANTHER" id="PTHR43557:SF2">
    <property type="entry name" value="RIESKE DOMAIN-CONTAINING PROTEIN-RELATED"/>
    <property type="match status" value="1"/>
</dbReference>
<organism evidence="7 8">
    <name type="scientific">Gordonia humi</name>
    <dbReference type="NCBI Taxonomy" id="686429"/>
    <lineage>
        <taxon>Bacteria</taxon>
        <taxon>Bacillati</taxon>
        <taxon>Actinomycetota</taxon>
        <taxon>Actinomycetes</taxon>
        <taxon>Mycobacteriales</taxon>
        <taxon>Gordoniaceae</taxon>
        <taxon>Gordonia</taxon>
    </lineage>
</organism>
<dbReference type="InterPro" id="IPR016156">
    <property type="entry name" value="FAD/NAD-linked_Rdtase_dimer_sf"/>
</dbReference>
<dbReference type="RefSeq" id="WP_183368656.1">
    <property type="nucleotide sequence ID" value="NZ_BAABHL010000001.1"/>
</dbReference>
<gene>
    <name evidence="7" type="ORF">BKA16_000025</name>
</gene>
<evidence type="ECO:0000313" key="8">
    <source>
        <dbReference type="Proteomes" id="UP000551501"/>
    </source>
</evidence>
<dbReference type="PRINTS" id="PR00469">
    <property type="entry name" value="PNDRDTASEII"/>
</dbReference>
<evidence type="ECO:0000256" key="2">
    <source>
        <dbReference type="ARBA" id="ARBA00022630"/>
    </source>
</evidence>
<dbReference type="EMBL" id="JACIFP010000001">
    <property type="protein sequence ID" value="MBB4133473.1"/>
    <property type="molecule type" value="Genomic_DNA"/>
</dbReference>
<name>A0A840ET51_9ACTN</name>
<dbReference type="Gene3D" id="3.30.390.30">
    <property type="match status" value="1"/>
</dbReference>
<feature type="domain" description="FAD/NAD(P)-binding" evidence="5">
    <location>
        <begin position="6"/>
        <end position="277"/>
    </location>
</feature>
<dbReference type="GO" id="GO:0051213">
    <property type="term" value="F:dioxygenase activity"/>
    <property type="evidence" value="ECO:0007669"/>
    <property type="project" value="UniProtKB-KW"/>
</dbReference>
<dbReference type="Gene3D" id="3.50.50.60">
    <property type="entry name" value="FAD/NAD(P)-binding domain"/>
    <property type="match status" value="2"/>
</dbReference>
<dbReference type="InterPro" id="IPR036188">
    <property type="entry name" value="FAD/NAD-bd_sf"/>
</dbReference>
<dbReference type="Pfam" id="PF14759">
    <property type="entry name" value="Reductase_C"/>
    <property type="match status" value="1"/>
</dbReference>
<dbReference type="InterPro" id="IPR023753">
    <property type="entry name" value="FAD/NAD-binding_dom"/>
</dbReference>
<keyword evidence="2" id="KW-0285">Flavoprotein</keyword>
<dbReference type="Pfam" id="PF07992">
    <property type="entry name" value="Pyr_redox_2"/>
    <property type="match status" value="1"/>
</dbReference>
<dbReference type="EC" id="1.18.1.3" evidence="7"/>
<dbReference type="PRINTS" id="PR00368">
    <property type="entry name" value="FADPNR"/>
</dbReference>
<evidence type="ECO:0000256" key="3">
    <source>
        <dbReference type="ARBA" id="ARBA00022827"/>
    </source>
</evidence>
<dbReference type="InterPro" id="IPR050446">
    <property type="entry name" value="FAD-oxidoreductase/Apoptosis"/>
</dbReference>
<evidence type="ECO:0000256" key="1">
    <source>
        <dbReference type="ARBA" id="ARBA00001974"/>
    </source>
</evidence>
<dbReference type="InterPro" id="IPR028202">
    <property type="entry name" value="Reductase_C"/>
</dbReference>
<dbReference type="Proteomes" id="UP000551501">
    <property type="component" value="Unassembled WGS sequence"/>
</dbReference>
<feature type="domain" description="Reductase C-terminal" evidence="6">
    <location>
        <begin position="320"/>
        <end position="386"/>
    </location>
</feature>
<proteinExistence type="predicted"/>
<dbReference type="AlphaFoldDB" id="A0A840ET51"/>
<reference evidence="7 8" key="1">
    <citation type="submission" date="2020-08" db="EMBL/GenBank/DDBJ databases">
        <title>Sequencing the genomes of 1000 actinobacteria strains.</title>
        <authorList>
            <person name="Klenk H.-P."/>
        </authorList>
    </citation>
    <scope>NUCLEOTIDE SEQUENCE [LARGE SCALE GENOMIC DNA]</scope>
    <source>
        <strain evidence="7 8">DSM 45298</strain>
    </source>
</reference>
<dbReference type="SUPFAM" id="SSF55424">
    <property type="entry name" value="FAD/NAD-linked reductases, dimerisation (C-terminal) domain"/>
    <property type="match status" value="1"/>
</dbReference>
<comment type="caution">
    <text evidence="7">The sequence shown here is derived from an EMBL/GenBank/DDBJ whole genome shotgun (WGS) entry which is preliminary data.</text>
</comment>
<evidence type="ECO:0000313" key="7">
    <source>
        <dbReference type="EMBL" id="MBB4133473.1"/>
    </source>
</evidence>
<keyword evidence="4 7" id="KW-0560">Oxidoreductase</keyword>
<sequence length="388" mass="39900">MSVPGVVVVGAGTAGVTAATTLRDRGFDGPLTLIGDEPEHPYRRTALTKELLAADLSVDRISLHRPDVWDAKGIDLRRGRRVVAVEPARRIVVCDDDQEIGYRALILATGARAARPVWLDGVPTLRILSDALAVREVIESAGRLTVLGGGLIGLELAASAASRGMPVDIVEAGDRLASRVVPAAVSDWLRALHERAGVTVRVGARATSVTPEAIGFADGTLVDGPVVAAVGMTPNIDLAVSSGIETSAEGIDVDAVFATSEPGVFAVGDCAATPDSLTGLPTAGGHWFGATDQGRAVASSVLAHLTGDAPEPFRDVPRAWTIQHGVNVQTVGWPSAGGDVRVEGCLDSADAAVRVSVDGELIGAVTVGRAAQARALRTEIAAGLRSTP</sequence>
<keyword evidence="3" id="KW-0274">FAD</keyword>
<evidence type="ECO:0000259" key="6">
    <source>
        <dbReference type="Pfam" id="PF14759"/>
    </source>
</evidence>
<dbReference type="GO" id="GO:0005737">
    <property type="term" value="C:cytoplasm"/>
    <property type="evidence" value="ECO:0007669"/>
    <property type="project" value="TreeGrafter"/>
</dbReference>
<keyword evidence="7" id="KW-0223">Dioxygenase</keyword>